<evidence type="ECO:0000259" key="1">
    <source>
        <dbReference type="PROSITE" id="PS50995"/>
    </source>
</evidence>
<gene>
    <name evidence="2" type="ORF">J4H85_11285</name>
</gene>
<feature type="domain" description="HTH marR-type" evidence="1">
    <location>
        <begin position="20"/>
        <end position="156"/>
    </location>
</feature>
<dbReference type="PANTHER" id="PTHR33164">
    <property type="entry name" value="TRANSCRIPTIONAL REGULATOR, MARR FAMILY"/>
    <property type="match status" value="1"/>
</dbReference>
<dbReference type="PROSITE" id="PS50995">
    <property type="entry name" value="HTH_MARR_2"/>
    <property type="match status" value="1"/>
</dbReference>
<proteinExistence type="predicted"/>
<organism evidence="2 3">
    <name type="scientific">Leucobacter tardus</name>
    <dbReference type="NCBI Taxonomy" id="501483"/>
    <lineage>
        <taxon>Bacteria</taxon>
        <taxon>Bacillati</taxon>
        <taxon>Actinomycetota</taxon>
        <taxon>Actinomycetes</taxon>
        <taxon>Micrococcales</taxon>
        <taxon>Microbacteriaceae</taxon>
        <taxon>Leucobacter</taxon>
    </lineage>
</organism>
<dbReference type="InterPro" id="IPR036388">
    <property type="entry name" value="WH-like_DNA-bd_sf"/>
</dbReference>
<dbReference type="GO" id="GO:0003700">
    <property type="term" value="F:DNA-binding transcription factor activity"/>
    <property type="evidence" value="ECO:0007669"/>
    <property type="project" value="InterPro"/>
</dbReference>
<dbReference type="EMBL" id="JAGFBF010000005">
    <property type="protein sequence ID" value="MBO2990577.1"/>
    <property type="molecule type" value="Genomic_DNA"/>
</dbReference>
<dbReference type="InterPro" id="IPR036390">
    <property type="entry name" value="WH_DNA-bd_sf"/>
</dbReference>
<evidence type="ECO:0000313" key="2">
    <source>
        <dbReference type="EMBL" id="MBO2990577.1"/>
    </source>
</evidence>
<dbReference type="Pfam" id="PF12802">
    <property type="entry name" value="MarR_2"/>
    <property type="match status" value="1"/>
</dbReference>
<dbReference type="Gene3D" id="1.10.10.10">
    <property type="entry name" value="Winged helix-like DNA-binding domain superfamily/Winged helix DNA-binding domain"/>
    <property type="match status" value="1"/>
</dbReference>
<dbReference type="Proteomes" id="UP000668403">
    <property type="component" value="Unassembled WGS sequence"/>
</dbReference>
<dbReference type="InterPro" id="IPR000835">
    <property type="entry name" value="HTH_MarR-typ"/>
</dbReference>
<dbReference type="GO" id="GO:0006950">
    <property type="term" value="P:response to stress"/>
    <property type="evidence" value="ECO:0007669"/>
    <property type="project" value="TreeGrafter"/>
</dbReference>
<name>A0A939QEX9_9MICO</name>
<evidence type="ECO:0000313" key="3">
    <source>
        <dbReference type="Proteomes" id="UP000668403"/>
    </source>
</evidence>
<protein>
    <submittedName>
        <fullName evidence="2">MarR family transcriptional regulator</fullName>
    </submittedName>
</protein>
<dbReference type="PANTHER" id="PTHR33164:SF99">
    <property type="entry name" value="MARR FAMILY REGULATORY PROTEIN"/>
    <property type="match status" value="1"/>
</dbReference>
<accession>A0A939QEX9</accession>
<sequence length="166" mass="18602">MSTTREATMTPQRHLPTSRELAVWRAYLESFEAVRARVDARLHRDSDLSSGDYKILLALSEAESHELRSSELAAHILWERSRLSAHLGRMEKRGLVRRAPCPDDARGAIAVLTEAGRRAFRDSTIPHLEAIRSLFVDALTPDQLVVVGDIATALHDHLSTEHPVRP</sequence>
<dbReference type="SUPFAM" id="SSF46785">
    <property type="entry name" value="Winged helix' DNA-binding domain"/>
    <property type="match status" value="1"/>
</dbReference>
<dbReference type="SMART" id="SM00347">
    <property type="entry name" value="HTH_MARR"/>
    <property type="match status" value="1"/>
</dbReference>
<dbReference type="AlphaFoldDB" id="A0A939QEX9"/>
<keyword evidence="3" id="KW-1185">Reference proteome</keyword>
<dbReference type="InterPro" id="IPR039422">
    <property type="entry name" value="MarR/SlyA-like"/>
</dbReference>
<comment type="caution">
    <text evidence="2">The sequence shown here is derived from an EMBL/GenBank/DDBJ whole genome shotgun (WGS) entry which is preliminary data.</text>
</comment>
<reference evidence="2" key="1">
    <citation type="submission" date="2021-03" db="EMBL/GenBank/DDBJ databases">
        <title>Leucobacter chromiisoli sp. nov., isolated from chromium-containing soil of chemical plant.</title>
        <authorList>
            <person name="Xu Z."/>
        </authorList>
    </citation>
    <scope>NUCLEOTIDE SEQUENCE</scope>
    <source>
        <strain evidence="2">K 70/01</strain>
    </source>
</reference>